<dbReference type="Proteomes" id="UP001054837">
    <property type="component" value="Unassembled WGS sequence"/>
</dbReference>
<comment type="caution">
    <text evidence="1">The sequence shown here is derived from an EMBL/GenBank/DDBJ whole genome shotgun (WGS) entry which is preliminary data.</text>
</comment>
<accession>A0AAV4S5B5</accession>
<evidence type="ECO:0000313" key="1">
    <source>
        <dbReference type="EMBL" id="GIY29325.1"/>
    </source>
</evidence>
<protein>
    <submittedName>
        <fullName evidence="1">Uncharacterized protein</fullName>
    </submittedName>
</protein>
<sequence length="74" mass="8840">MGRCYFRSGDERFLDCLVDVRCFLGLERFGRNLTSSVPEIWLKVRQQQNSFHFSDVKSECNFAVWVFSLNRKRN</sequence>
<name>A0AAV4S5B5_9ARAC</name>
<evidence type="ECO:0000313" key="2">
    <source>
        <dbReference type="Proteomes" id="UP001054837"/>
    </source>
</evidence>
<proteinExistence type="predicted"/>
<keyword evidence="2" id="KW-1185">Reference proteome</keyword>
<dbReference type="AlphaFoldDB" id="A0AAV4S5B5"/>
<reference evidence="1 2" key="1">
    <citation type="submission" date="2021-06" db="EMBL/GenBank/DDBJ databases">
        <title>Caerostris darwini draft genome.</title>
        <authorList>
            <person name="Kono N."/>
            <person name="Arakawa K."/>
        </authorList>
    </citation>
    <scope>NUCLEOTIDE SEQUENCE [LARGE SCALE GENOMIC DNA]</scope>
</reference>
<organism evidence="1 2">
    <name type="scientific">Caerostris darwini</name>
    <dbReference type="NCBI Taxonomy" id="1538125"/>
    <lineage>
        <taxon>Eukaryota</taxon>
        <taxon>Metazoa</taxon>
        <taxon>Ecdysozoa</taxon>
        <taxon>Arthropoda</taxon>
        <taxon>Chelicerata</taxon>
        <taxon>Arachnida</taxon>
        <taxon>Araneae</taxon>
        <taxon>Araneomorphae</taxon>
        <taxon>Entelegynae</taxon>
        <taxon>Araneoidea</taxon>
        <taxon>Araneidae</taxon>
        <taxon>Caerostris</taxon>
    </lineage>
</organism>
<dbReference type="EMBL" id="BPLQ01007303">
    <property type="protein sequence ID" value="GIY29325.1"/>
    <property type="molecule type" value="Genomic_DNA"/>
</dbReference>
<gene>
    <name evidence="1" type="ORF">CDAR_399941</name>
</gene>